<name>A0A6A5YHD8_9PLEO</name>
<proteinExistence type="predicted"/>
<sequence>MESSTEVLRVVNAIVIAFQTAADTLDIIIDRKERKKRKKDKEVEELLEIRILHKSLVEGGTRCRKHCENKHQQFSPAFEAGDDIAILALKDVVISLQTEVIQALHIARAVENAVLDFTTLHESSVTNRKDATRAMDQLCQRIMASMQFQPQHGANKSEARIPSDSSMRSSSASMRLSDPNEWKDLPPTPPASVGSPRQPYQRALPQRTLTIRRPSDRVGQRGRYNAPQISPQASLQISPPTSSQTSPLGWISSQIKHANGDLAAGHASSSAAGEEQQSHQDPEDLDAERRSQFSIQYSAYESDKGSILVQPTSVTSPTTSRHLQDPTPRGHTASEQPPQQRSSSARKEPIHDPRDLIQNNESTLSEEAQALIALSRATKERPLCLPRIETADDLQRAFEAPEVVSADFEGMYHVDQSNDKYTAFLSQADYAERLLSLPPGLENIWTPLKRPAMHNRYHGFCKGAWQIRKMVHEGLDLELSPDLQNPVIHWTCKECKFRSKAPNVDSLPNHILFNQKYNIRYRWLFLAKSHRVAENSCDSPEFYKYGCIFCAAQGHTTAAYDKLDHLMVHVISKHKTKMMTPEVKEKTKCIVGSVVDQRQDWDINVPESNQKGAGVAADEFFISASKFFNRRKGKRL</sequence>
<accession>A0A6A5YHD8</accession>
<reference evidence="2" key="1">
    <citation type="journal article" date="2020" name="Stud. Mycol.">
        <title>101 Dothideomycetes genomes: a test case for predicting lifestyles and emergence of pathogens.</title>
        <authorList>
            <person name="Haridas S."/>
            <person name="Albert R."/>
            <person name="Binder M."/>
            <person name="Bloem J."/>
            <person name="Labutti K."/>
            <person name="Salamov A."/>
            <person name="Andreopoulos B."/>
            <person name="Baker S."/>
            <person name="Barry K."/>
            <person name="Bills G."/>
            <person name="Bluhm B."/>
            <person name="Cannon C."/>
            <person name="Castanera R."/>
            <person name="Culley D."/>
            <person name="Daum C."/>
            <person name="Ezra D."/>
            <person name="Gonzalez J."/>
            <person name="Henrissat B."/>
            <person name="Kuo A."/>
            <person name="Liang C."/>
            <person name="Lipzen A."/>
            <person name="Lutzoni F."/>
            <person name="Magnuson J."/>
            <person name="Mondo S."/>
            <person name="Nolan M."/>
            <person name="Ohm R."/>
            <person name="Pangilinan J."/>
            <person name="Park H.-J."/>
            <person name="Ramirez L."/>
            <person name="Alfaro M."/>
            <person name="Sun H."/>
            <person name="Tritt A."/>
            <person name="Yoshinaga Y."/>
            <person name="Zwiers L.-H."/>
            <person name="Turgeon B."/>
            <person name="Goodwin S."/>
            <person name="Spatafora J."/>
            <person name="Crous P."/>
            <person name="Grigoriev I."/>
        </authorList>
    </citation>
    <scope>NUCLEOTIDE SEQUENCE</scope>
    <source>
        <strain evidence="2">CBS 627.86</strain>
    </source>
</reference>
<dbReference type="OrthoDB" id="25896at2759"/>
<feature type="compositionally biased region" description="Low complexity" evidence="1">
    <location>
        <begin position="311"/>
        <end position="320"/>
    </location>
</feature>
<evidence type="ECO:0000313" key="2">
    <source>
        <dbReference type="EMBL" id="KAF2106662.1"/>
    </source>
</evidence>
<feature type="compositionally biased region" description="Low complexity" evidence="1">
    <location>
        <begin position="234"/>
        <end position="248"/>
    </location>
</feature>
<evidence type="ECO:0000313" key="3">
    <source>
        <dbReference type="Proteomes" id="UP000799770"/>
    </source>
</evidence>
<feature type="region of interest" description="Disordered" evidence="1">
    <location>
        <begin position="262"/>
        <end position="287"/>
    </location>
</feature>
<feature type="compositionally biased region" description="Low complexity" evidence="1">
    <location>
        <begin position="263"/>
        <end position="275"/>
    </location>
</feature>
<keyword evidence="3" id="KW-1185">Reference proteome</keyword>
<feature type="region of interest" description="Disordered" evidence="1">
    <location>
        <begin position="148"/>
        <end position="248"/>
    </location>
</feature>
<gene>
    <name evidence="2" type="ORF">BDV96DRAFT_328388</name>
</gene>
<dbReference type="EMBL" id="ML977360">
    <property type="protein sequence ID" value="KAF2106662.1"/>
    <property type="molecule type" value="Genomic_DNA"/>
</dbReference>
<organism evidence="2 3">
    <name type="scientific">Lophiotrema nucula</name>
    <dbReference type="NCBI Taxonomy" id="690887"/>
    <lineage>
        <taxon>Eukaryota</taxon>
        <taxon>Fungi</taxon>
        <taxon>Dikarya</taxon>
        <taxon>Ascomycota</taxon>
        <taxon>Pezizomycotina</taxon>
        <taxon>Dothideomycetes</taxon>
        <taxon>Pleosporomycetidae</taxon>
        <taxon>Pleosporales</taxon>
        <taxon>Lophiotremataceae</taxon>
        <taxon>Lophiotrema</taxon>
    </lineage>
</organism>
<dbReference type="AlphaFoldDB" id="A0A6A5YHD8"/>
<feature type="compositionally biased region" description="Basic and acidic residues" evidence="1">
    <location>
        <begin position="276"/>
        <end position="287"/>
    </location>
</feature>
<evidence type="ECO:0000256" key="1">
    <source>
        <dbReference type="SAM" id="MobiDB-lite"/>
    </source>
</evidence>
<protein>
    <submittedName>
        <fullName evidence="2">Uncharacterized protein</fullName>
    </submittedName>
</protein>
<feature type="compositionally biased region" description="Low complexity" evidence="1">
    <location>
        <begin position="163"/>
        <end position="177"/>
    </location>
</feature>
<feature type="compositionally biased region" description="Polar residues" evidence="1">
    <location>
        <begin position="333"/>
        <end position="343"/>
    </location>
</feature>
<dbReference type="Proteomes" id="UP000799770">
    <property type="component" value="Unassembled WGS sequence"/>
</dbReference>
<feature type="region of interest" description="Disordered" evidence="1">
    <location>
        <begin position="304"/>
        <end position="353"/>
    </location>
</feature>